<evidence type="ECO:0000313" key="2">
    <source>
        <dbReference type="EMBL" id="GBP83061.1"/>
    </source>
</evidence>
<proteinExistence type="predicted"/>
<evidence type="ECO:0000256" key="1">
    <source>
        <dbReference type="SAM" id="MobiDB-lite"/>
    </source>
</evidence>
<accession>A0A4C1Z2S8</accession>
<evidence type="ECO:0000313" key="3">
    <source>
        <dbReference type="Proteomes" id="UP000299102"/>
    </source>
</evidence>
<reference evidence="2 3" key="1">
    <citation type="journal article" date="2019" name="Commun. Biol.">
        <title>The bagworm genome reveals a unique fibroin gene that provides high tensile strength.</title>
        <authorList>
            <person name="Kono N."/>
            <person name="Nakamura H."/>
            <person name="Ohtoshi R."/>
            <person name="Tomita M."/>
            <person name="Numata K."/>
            <person name="Arakawa K."/>
        </authorList>
    </citation>
    <scope>NUCLEOTIDE SEQUENCE [LARGE SCALE GENOMIC DNA]</scope>
</reference>
<organism evidence="2 3">
    <name type="scientific">Eumeta variegata</name>
    <name type="common">Bagworm moth</name>
    <name type="synonym">Eumeta japonica</name>
    <dbReference type="NCBI Taxonomy" id="151549"/>
    <lineage>
        <taxon>Eukaryota</taxon>
        <taxon>Metazoa</taxon>
        <taxon>Ecdysozoa</taxon>
        <taxon>Arthropoda</taxon>
        <taxon>Hexapoda</taxon>
        <taxon>Insecta</taxon>
        <taxon>Pterygota</taxon>
        <taxon>Neoptera</taxon>
        <taxon>Endopterygota</taxon>
        <taxon>Lepidoptera</taxon>
        <taxon>Glossata</taxon>
        <taxon>Ditrysia</taxon>
        <taxon>Tineoidea</taxon>
        <taxon>Psychidae</taxon>
        <taxon>Oiketicinae</taxon>
        <taxon>Eumeta</taxon>
    </lineage>
</organism>
<evidence type="ECO:0008006" key="4">
    <source>
        <dbReference type="Google" id="ProtNLM"/>
    </source>
</evidence>
<protein>
    <recommendedName>
        <fullName evidence="4">Histone-lysine N-methyltransferase SETMAR</fullName>
    </recommendedName>
</protein>
<gene>
    <name evidence="2" type="ORF">EVAR_31862_1</name>
</gene>
<dbReference type="EMBL" id="BGZK01001602">
    <property type="protein sequence ID" value="GBP83061.1"/>
    <property type="molecule type" value="Genomic_DNA"/>
</dbReference>
<dbReference type="AlphaFoldDB" id="A0A4C1Z2S8"/>
<sequence>MRPCHMVTGNEKAEFTVMNPKPKDSLLRQNHHFGSLLPTGNEAQARSREKRARIDQQKRCGFHHDNARPHTSLATPLSKY</sequence>
<comment type="caution">
    <text evidence="2">The sequence shown here is derived from an EMBL/GenBank/DDBJ whole genome shotgun (WGS) entry which is preliminary data.</text>
</comment>
<feature type="region of interest" description="Disordered" evidence="1">
    <location>
        <begin position="1"/>
        <end position="28"/>
    </location>
</feature>
<feature type="region of interest" description="Disordered" evidence="1">
    <location>
        <begin position="60"/>
        <end position="80"/>
    </location>
</feature>
<name>A0A4C1Z2S8_EUMVA</name>
<dbReference type="Proteomes" id="UP000299102">
    <property type="component" value="Unassembled WGS sequence"/>
</dbReference>
<keyword evidence="3" id="KW-1185">Reference proteome</keyword>